<protein>
    <submittedName>
        <fullName evidence="2">Uncharacterized protein</fullName>
    </submittedName>
</protein>
<dbReference type="AlphaFoldDB" id="A0A7X0X805"/>
<gene>
    <name evidence="2" type="ORF">HCJ38_09745</name>
</gene>
<feature type="transmembrane region" description="Helical" evidence="1">
    <location>
        <begin position="34"/>
        <end position="54"/>
    </location>
</feature>
<keyword evidence="1" id="KW-0812">Transmembrane</keyword>
<sequence length="168" mass="18737">MSNNSKANLAIFIAILSFMSINFSFIAVPSLIGIIWLTTSIIVLLVMIILLILLNKQAKNDIESASIPLEATITWWETSSSSERGIIFYLVLSIPQKGKQIERAYSTSGGIGIVELTQFLNQHPFGSKLTILTNGKDLKVIVLEEIQLVMSNHGEKLILERFHKSKKH</sequence>
<keyword evidence="1" id="KW-1133">Transmembrane helix</keyword>
<dbReference type="RefSeq" id="WP_185381191.1">
    <property type="nucleotide sequence ID" value="NZ_JAASTW010000011.1"/>
</dbReference>
<evidence type="ECO:0000256" key="1">
    <source>
        <dbReference type="SAM" id="Phobius"/>
    </source>
</evidence>
<accession>A0A7X0X805</accession>
<comment type="caution">
    <text evidence="2">The sequence shown here is derived from an EMBL/GenBank/DDBJ whole genome shotgun (WGS) entry which is preliminary data.</text>
</comment>
<organism evidence="2 3">
    <name type="scientific">Listeria immobilis</name>
    <dbReference type="NCBI Taxonomy" id="2713502"/>
    <lineage>
        <taxon>Bacteria</taxon>
        <taxon>Bacillati</taxon>
        <taxon>Bacillota</taxon>
        <taxon>Bacilli</taxon>
        <taxon>Bacillales</taxon>
        <taxon>Listeriaceae</taxon>
        <taxon>Listeria</taxon>
    </lineage>
</organism>
<reference evidence="2 3" key="1">
    <citation type="submission" date="2020-03" db="EMBL/GenBank/DDBJ databases">
        <title>Soil Listeria distribution.</title>
        <authorList>
            <person name="Liao J."/>
            <person name="Wiedmann M."/>
        </authorList>
    </citation>
    <scope>NUCLEOTIDE SEQUENCE [LARGE SCALE GENOMIC DNA]</scope>
    <source>
        <strain evidence="2 3">FSL L7-1554</strain>
    </source>
</reference>
<keyword evidence="1" id="KW-0472">Membrane</keyword>
<dbReference type="Proteomes" id="UP000561617">
    <property type="component" value="Unassembled WGS sequence"/>
</dbReference>
<evidence type="ECO:0000313" key="2">
    <source>
        <dbReference type="EMBL" id="MBC1489278.1"/>
    </source>
</evidence>
<dbReference type="EMBL" id="JAASTW010000011">
    <property type="protein sequence ID" value="MBC1489278.1"/>
    <property type="molecule type" value="Genomic_DNA"/>
</dbReference>
<evidence type="ECO:0000313" key="3">
    <source>
        <dbReference type="Proteomes" id="UP000561617"/>
    </source>
</evidence>
<proteinExistence type="predicted"/>
<name>A0A7X0X805_9LIST</name>
<feature type="transmembrane region" description="Helical" evidence="1">
    <location>
        <begin position="7"/>
        <end position="28"/>
    </location>
</feature>